<dbReference type="AlphaFoldDB" id="A0A1Z4LSA4"/>
<dbReference type="InterPro" id="IPR017035">
    <property type="entry name" value="UCP035009_HsdR_All3000-type"/>
</dbReference>
<dbReference type="GO" id="GO:0003677">
    <property type="term" value="F:DNA binding"/>
    <property type="evidence" value="ECO:0007669"/>
    <property type="project" value="UniProtKB-KW"/>
</dbReference>
<dbReference type="InterPro" id="IPR007409">
    <property type="entry name" value="Restrct_endonuc_type1_HsdR_N"/>
</dbReference>
<organism evidence="2 3">
    <name type="scientific">Calothrix parasitica NIES-267</name>
    <dbReference type="NCBI Taxonomy" id="1973488"/>
    <lineage>
        <taxon>Bacteria</taxon>
        <taxon>Bacillati</taxon>
        <taxon>Cyanobacteriota</taxon>
        <taxon>Cyanophyceae</taxon>
        <taxon>Nostocales</taxon>
        <taxon>Calotrichaceae</taxon>
        <taxon>Calothrix</taxon>
    </lineage>
</organism>
<reference evidence="2 3" key="1">
    <citation type="submission" date="2017-06" db="EMBL/GenBank/DDBJ databases">
        <title>Genome sequencing of cyanobaciteial culture collection at National Institute for Environmental Studies (NIES).</title>
        <authorList>
            <person name="Hirose Y."/>
            <person name="Shimura Y."/>
            <person name="Fujisawa T."/>
            <person name="Nakamura Y."/>
            <person name="Kawachi M."/>
        </authorList>
    </citation>
    <scope>NUCLEOTIDE SEQUENCE [LARGE SCALE GENOMIC DNA]</scope>
    <source>
        <strain evidence="2 3">NIES-267</strain>
    </source>
</reference>
<dbReference type="GO" id="GO:0009035">
    <property type="term" value="F:type I site-specific deoxyribonuclease activity"/>
    <property type="evidence" value="ECO:0007669"/>
    <property type="project" value="UniProtKB-EC"/>
</dbReference>
<dbReference type="Pfam" id="PF04313">
    <property type="entry name" value="HSDR_N"/>
    <property type="match status" value="1"/>
</dbReference>
<dbReference type="OrthoDB" id="9148007at2"/>
<evidence type="ECO:0000259" key="1">
    <source>
        <dbReference type="Pfam" id="PF04313"/>
    </source>
</evidence>
<proteinExistence type="predicted"/>
<keyword evidence="3" id="KW-1185">Reference proteome</keyword>
<dbReference type="EMBL" id="AP018227">
    <property type="protein sequence ID" value="BAY84126.1"/>
    <property type="molecule type" value="Genomic_DNA"/>
</dbReference>
<dbReference type="GO" id="GO:0005524">
    <property type="term" value="F:ATP binding"/>
    <property type="evidence" value="ECO:0007669"/>
    <property type="project" value="UniProtKB-KW"/>
</dbReference>
<feature type="domain" description="Restriction endonuclease type I HsdR N-terminal" evidence="1">
    <location>
        <begin position="61"/>
        <end position="127"/>
    </location>
</feature>
<sequence length="366" mass="41977">MDFIDQITAISQQVHKLRDSVKTEEATKNAFVLPLINALGYNVFDTTEVCPEYIAATPGLKGEKVDYAIIIDNKPSILIECKWCEENLEHPKHGSQLYKYFNATPATFGVLTNGILYQFYTDIDKNNIMDETPFFEFNIMNFNESSVHELKKFSKAIFNPDEMVDVARNLLYTKEIKRLMAEQLTNPSPEFVKFFAGQVHGGRISSSVMAKFTELVKKSLKEYINDRITDRLKSAIDLPDATTEPEDIAPETPDDDTIPTQCEMDSFYLLKSILREILDTNRIEYKNTQKYFGINVDGSVKKTICRLWLNSQKKYIGIFDVNNKVVKQPIEGLDDIYGFCEMLKDRAKFLTQTKSEQTQVAEIQPK</sequence>
<evidence type="ECO:0000313" key="3">
    <source>
        <dbReference type="Proteomes" id="UP000218418"/>
    </source>
</evidence>
<gene>
    <name evidence="2" type="ORF">NIES267_36220</name>
</gene>
<dbReference type="Proteomes" id="UP000218418">
    <property type="component" value="Chromosome"/>
</dbReference>
<accession>A0A1Z4LSA4</accession>
<evidence type="ECO:0000313" key="2">
    <source>
        <dbReference type="EMBL" id="BAY84126.1"/>
    </source>
</evidence>
<protein>
    <recommendedName>
        <fullName evidence="1">Restriction endonuclease type I HsdR N-terminal domain-containing protein</fullName>
    </recommendedName>
</protein>
<name>A0A1Z4LSA4_9CYAN</name>
<dbReference type="PIRSF" id="PIRSF035009">
    <property type="entry name" value="UCP035009_HSDR_N"/>
    <property type="match status" value="1"/>
</dbReference>
<dbReference type="GO" id="GO:0009307">
    <property type="term" value="P:DNA restriction-modification system"/>
    <property type="evidence" value="ECO:0007669"/>
    <property type="project" value="UniProtKB-KW"/>
</dbReference>